<name>A0ABD2IG98_9BILA</name>
<dbReference type="GO" id="GO:0005789">
    <property type="term" value="C:endoplasmic reticulum membrane"/>
    <property type="evidence" value="ECO:0007669"/>
    <property type="project" value="UniProtKB-SubCell"/>
</dbReference>
<evidence type="ECO:0000256" key="5">
    <source>
        <dbReference type="ARBA" id="ARBA00023157"/>
    </source>
</evidence>
<dbReference type="Gene3D" id="3.90.550.10">
    <property type="entry name" value="Spore Coat Polysaccharide Biosynthesis Protein SpsA, Chain A"/>
    <property type="match status" value="1"/>
</dbReference>
<dbReference type="Pfam" id="PF09258">
    <property type="entry name" value="Glyco_transf_64"/>
    <property type="match status" value="1"/>
</dbReference>
<feature type="domain" description="Glycosyl transferase 64" evidence="6">
    <location>
        <begin position="275"/>
        <end position="488"/>
    </location>
</feature>
<evidence type="ECO:0000256" key="1">
    <source>
        <dbReference type="ARBA" id="ARBA00004648"/>
    </source>
</evidence>
<comment type="subcellular location">
    <subcellularLocation>
        <location evidence="1">Endoplasmic reticulum membrane</location>
        <topology evidence="1">Single-pass type II membrane protein</topology>
    </subcellularLocation>
</comment>
<evidence type="ECO:0000259" key="6">
    <source>
        <dbReference type="Pfam" id="PF09258"/>
    </source>
</evidence>
<reference evidence="7 8" key="1">
    <citation type="submission" date="2024-10" db="EMBL/GenBank/DDBJ databases">
        <authorList>
            <person name="Kim D."/>
        </authorList>
    </citation>
    <scope>NUCLEOTIDE SEQUENCE [LARGE SCALE GENOMIC DNA]</scope>
    <source>
        <strain evidence="7">BH-2024</strain>
    </source>
</reference>
<keyword evidence="5" id="KW-1015">Disulfide bond</keyword>
<dbReference type="InterPro" id="IPR015338">
    <property type="entry name" value="GT64_dom"/>
</dbReference>
<dbReference type="PANTHER" id="PTHR48261">
    <property type="entry name" value="ACETYLGLUCOSAMINYLTRANSFERASE"/>
    <property type="match status" value="1"/>
</dbReference>
<comment type="caution">
    <text evidence="7">The sequence shown here is derived from an EMBL/GenBank/DDBJ whole genome shotgun (WGS) entry which is preliminary data.</text>
</comment>
<protein>
    <recommendedName>
        <fullName evidence="6">Glycosyl transferase 64 domain-containing protein</fullName>
    </recommendedName>
</protein>
<dbReference type="EMBL" id="JBICBT010001195">
    <property type="protein sequence ID" value="KAL3079149.1"/>
    <property type="molecule type" value="Genomic_DNA"/>
</dbReference>
<dbReference type="GO" id="GO:0016740">
    <property type="term" value="F:transferase activity"/>
    <property type="evidence" value="ECO:0007669"/>
    <property type="project" value="UniProtKB-KW"/>
</dbReference>
<dbReference type="PANTHER" id="PTHR48261:SF2">
    <property type="entry name" value="ACETYLGLUCOSAMINYLTRANSFERASE"/>
    <property type="match status" value="1"/>
</dbReference>
<evidence type="ECO:0000313" key="7">
    <source>
        <dbReference type="EMBL" id="KAL3079149.1"/>
    </source>
</evidence>
<dbReference type="SUPFAM" id="SSF53448">
    <property type="entry name" value="Nucleotide-diphospho-sugar transferases"/>
    <property type="match status" value="1"/>
</dbReference>
<accession>A0ABD2IG98</accession>
<gene>
    <name evidence="7" type="ORF">niasHT_036202</name>
</gene>
<dbReference type="GO" id="GO:1901135">
    <property type="term" value="P:carbohydrate derivative metabolic process"/>
    <property type="evidence" value="ECO:0007669"/>
    <property type="project" value="UniProtKB-ARBA"/>
</dbReference>
<evidence type="ECO:0000256" key="3">
    <source>
        <dbReference type="ARBA" id="ARBA00022679"/>
    </source>
</evidence>
<keyword evidence="3" id="KW-0808">Transferase</keyword>
<dbReference type="AlphaFoldDB" id="A0ABD2IG98"/>
<comment type="similarity">
    <text evidence="2">Belongs to the glycosyltransferase 47 family.</text>
</comment>
<keyword evidence="8" id="KW-1185">Reference proteome</keyword>
<evidence type="ECO:0000256" key="4">
    <source>
        <dbReference type="ARBA" id="ARBA00023136"/>
    </source>
</evidence>
<evidence type="ECO:0000313" key="8">
    <source>
        <dbReference type="Proteomes" id="UP001620626"/>
    </source>
</evidence>
<organism evidence="7 8">
    <name type="scientific">Heterodera trifolii</name>
    <dbReference type="NCBI Taxonomy" id="157864"/>
    <lineage>
        <taxon>Eukaryota</taxon>
        <taxon>Metazoa</taxon>
        <taxon>Ecdysozoa</taxon>
        <taxon>Nematoda</taxon>
        <taxon>Chromadorea</taxon>
        <taxon>Rhabditida</taxon>
        <taxon>Tylenchina</taxon>
        <taxon>Tylenchomorpha</taxon>
        <taxon>Tylenchoidea</taxon>
        <taxon>Heteroderidae</taxon>
        <taxon>Heteroderinae</taxon>
        <taxon>Heterodera</taxon>
    </lineage>
</organism>
<dbReference type="InterPro" id="IPR004263">
    <property type="entry name" value="Exostosin"/>
</dbReference>
<evidence type="ECO:0000256" key="2">
    <source>
        <dbReference type="ARBA" id="ARBA00010271"/>
    </source>
</evidence>
<sequence length="508" mass="59373">MQINEHNPSALYQHYHEKCAENVQQCQLFPSNEAKSDSTFMLMLSSEKAHFAKKLNNALSSGAIPVFIDDSEERDLFYRLLPLPDLFEWHNAAVFLQHRTMDFQSLNSLLQNVPEWKIYELRRMGRFYFAHFLANPKVLLRTIFSGIRHRLLIVAPPEKIVAADVLLKLMPINGKTETKNLEREQIFNDDVKRLWNMDPTFLDSTSKVQPYWRHSHLQFDRQQINSDFYPKFEQKLSENWQNDEKFTIVLQAYRRDAQLLYTLKTLDGLRRPITEQSYAWPHIHVPIFVVNTSRDSLNDRFLPLSLIRTEAVLSIDDDFNVEHGTIEFSFRIWRENRARIVGPNYRIGYIQHNDNKNLIGIYKGPPRNEPIFQHCQYNIVLTSGAFIHRDFLASYSNEMPSEIRTHVDKITNCEDISIAFWVSYLTRLGPLKTTQIGNTIGVFTKNTTGLSSRPDHFAQRSECIKLFSQILGHNPLVITEYRADSLLYKQKAEHGEGVENSKKCFKNE</sequence>
<dbReference type="InterPro" id="IPR029044">
    <property type="entry name" value="Nucleotide-diphossugar_trans"/>
</dbReference>
<proteinExistence type="inferred from homology"/>
<dbReference type="Proteomes" id="UP001620626">
    <property type="component" value="Unassembled WGS sequence"/>
</dbReference>
<keyword evidence="4" id="KW-0472">Membrane</keyword>